<evidence type="ECO:0000313" key="13">
    <source>
        <dbReference type="Proteomes" id="UP000002572"/>
    </source>
</evidence>
<keyword evidence="6" id="KW-0808">Transferase</keyword>
<dbReference type="InterPro" id="IPR050980">
    <property type="entry name" value="2C_sensor_his_kinase"/>
</dbReference>
<dbReference type="eggNOG" id="COG4191">
    <property type="taxonomic scope" value="Bacteria"/>
</dbReference>
<keyword evidence="5" id="KW-0597">Phosphoprotein</keyword>
<reference evidence="12 13" key="1">
    <citation type="submission" date="2010-12" db="EMBL/GenBank/DDBJ databases">
        <title>Complete sequence of Desulfurispirillum indicum S5.</title>
        <authorList>
            <consortium name="US DOE Joint Genome Institute"/>
            <person name="Lucas S."/>
            <person name="Copeland A."/>
            <person name="Lapidus A."/>
            <person name="Cheng J.-F."/>
            <person name="Goodwin L."/>
            <person name="Pitluck S."/>
            <person name="Chertkov O."/>
            <person name="Held B."/>
            <person name="Detter J.C."/>
            <person name="Han C."/>
            <person name="Tapia R."/>
            <person name="Land M."/>
            <person name="Hauser L."/>
            <person name="Kyrpides N."/>
            <person name="Ivanova N."/>
            <person name="Mikhailova N."/>
            <person name="Haggblom M."/>
            <person name="Rauschenbach I."/>
            <person name="Bini E."/>
            <person name="Woyke T."/>
        </authorList>
    </citation>
    <scope>NUCLEOTIDE SEQUENCE [LARGE SCALE GENOMIC DNA]</scope>
    <source>
        <strain evidence="13">ATCC BAA-1389 / DSM 22839 / S5</strain>
    </source>
</reference>
<proteinExistence type="predicted"/>
<dbReference type="Pfam" id="PF02518">
    <property type="entry name" value="HATPase_c"/>
    <property type="match status" value="1"/>
</dbReference>
<dbReference type="EMBL" id="CP002432">
    <property type="protein sequence ID" value="ADU66403.1"/>
    <property type="molecule type" value="Genomic_DNA"/>
</dbReference>
<dbReference type="PANTHER" id="PTHR44936:SF9">
    <property type="entry name" value="SENSOR PROTEIN CREC"/>
    <property type="match status" value="1"/>
</dbReference>
<dbReference type="GO" id="GO:0005886">
    <property type="term" value="C:plasma membrane"/>
    <property type="evidence" value="ECO:0007669"/>
    <property type="project" value="UniProtKB-SubCell"/>
</dbReference>
<feature type="transmembrane region" description="Helical" evidence="10">
    <location>
        <begin position="231"/>
        <end position="255"/>
    </location>
</feature>
<dbReference type="SUPFAM" id="SSF55874">
    <property type="entry name" value="ATPase domain of HSP90 chaperone/DNA topoisomerase II/histidine kinase"/>
    <property type="match status" value="1"/>
</dbReference>
<keyword evidence="7" id="KW-0418">Kinase</keyword>
<dbReference type="SUPFAM" id="SSF47384">
    <property type="entry name" value="Homodimeric domain of signal transducing histidine kinase"/>
    <property type="match status" value="1"/>
</dbReference>
<accession>E6W0Q8</accession>
<organism evidence="12 13">
    <name type="scientific">Desulfurispirillum indicum (strain ATCC BAA-1389 / DSM 22839 / S5)</name>
    <dbReference type="NCBI Taxonomy" id="653733"/>
    <lineage>
        <taxon>Bacteria</taxon>
        <taxon>Pseudomonadati</taxon>
        <taxon>Chrysiogenota</taxon>
        <taxon>Chrysiogenia</taxon>
        <taxon>Chrysiogenales</taxon>
        <taxon>Chrysiogenaceae</taxon>
        <taxon>Desulfurispirillum</taxon>
    </lineage>
</organism>
<evidence type="ECO:0000256" key="10">
    <source>
        <dbReference type="SAM" id="Phobius"/>
    </source>
</evidence>
<dbReference type="GO" id="GO:0005524">
    <property type="term" value="F:ATP binding"/>
    <property type="evidence" value="ECO:0007669"/>
    <property type="project" value="UniProtKB-KW"/>
</dbReference>
<evidence type="ECO:0000256" key="1">
    <source>
        <dbReference type="ARBA" id="ARBA00000085"/>
    </source>
</evidence>
<dbReference type="OrthoDB" id="7340865at2"/>
<dbReference type="InterPro" id="IPR003661">
    <property type="entry name" value="HisK_dim/P_dom"/>
</dbReference>
<dbReference type="Gene3D" id="3.30.565.10">
    <property type="entry name" value="Histidine kinase-like ATPase, C-terminal domain"/>
    <property type="match status" value="1"/>
</dbReference>
<evidence type="ECO:0000256" key="6">
    <source>
        <dbReference type="ARBA" id="ARBA00022679"/>
    </source>
</evidence>
<sequence>MFMSGERNGSRTENDRRTLTQDMALVRRIALSGLLVWLVLISSSLAWNLHHMRSITHKLVKNTAIANFNKDQAFRAWATEHGGIYVPSNERTPPNPYLYHIPERDIATPSGQPLTLMNPAYMLRQVVDEFSELYGIKGRITSLDPLRPSNTPDEWERSALLSFEAGSRESFEFSTIEGEAYFRLMRPMMTVEGCLKCHAHQGYVVGQVRGGVSISVPLAPYYALESNTITYLILTHGLIFLVGLVGLFVAFQMLVRWIERNHEQREKLHDTLERQASIISEAVQTTRQQEQVIADQNRQQAMNRLLVDLAHHWRQPLNVAAMCMQELEELEQMGLLTKEVMSERIEQALAEIFRLSETITQFTDFYGSQQSSREDYGLRSLCEQAFKLASSGRAPLPELRCHIDPDLHVNVYRKDVVEIFIVLFRNILDAMQQRGLSEVHVLVRAELDPASGNLSVSVADNAGGIDNELLPRIFEPYVTTAFKSRHKGMGLYLCRRIVEDRYSGDMGVENSDQGACFHFTLKHVQVWGTGS</sequence>
<dbReference type="KEGG" id="din:Selin_1673"/>
<keyword evidence="13" id="KW-1185">Reference proteome</keyword>
<feature type="domain" description="Histidine kinase" evidence="11">
    <location>
        <begin position="308"/>
        <end position="525"/>
    </location>
</feature>
<dbReference type="Gene3D" id="3.30.450.290">
    <property type="match status" value="1"/>
</dbReference>
<keyword evidence="10" id="KW-1133">Transmembrane helix</keyword>
<dbReference type="Proteomes" id="UP000002572">
    <property type="component" value="Chromosome"/>
</dbReference>
<protein>
    <recommendedName>
        <fullName evidence="3">histidine kinase</fullName>
        <ecNumber evidence="3">2.7.13.3</ecNumber>
    </recommendedName>
</protein>
<dbReference type="Gene3D" id="1.10.287.130">
    <property type="match status" value="1"/>
</dbReference>
<dbReference type="InterPro" id="IPR005467">
    <property type="entry name" value="His_kinase_dom"/>
</dbReference>
<keyword evidence="12" id="KW-0067">ATP-binding</keyword>
<keyword evidence="4" id="KW-1003">Cell membrane</keyword>
<dbReference type="EC" id="2.7.13.3" evidence="3"/>
<evidence type="ECO:0000256" key="9">
    <source>
        <dbReference type="ARBA" id="ARBA00023026"/>
    </source>
</evidence>
<evidence type="ECO:0000256" key="8">
    <source>
        <dbReference type="ARBA" id="ARBA00023012"/>
    </source>
</evidence>
<gene>
    <name evidence="12" type="ordered locus">Selin_1673</name>
</gene>
<dbReference type="InParanoid" id="E6W0Q8"/>
<evidence type="ECO:0000256" key="4">
    <source>
        <dbReference type="ARBA" id="ARBA00022475"/>
    </source>
</evidence>
<dbReference type="GO" id="GO:0000155">
    <property type="term" value="F:phosphorelay sensor kinase activity"/>
    <property type="evidence" value="ECO:0007669"/>
    <property type="project" value="InterPro"/>
</dbReference>
<evidence type="ECO:0000256" key="7">
    <source>
        <dbReference type="ARBA" id="ARBA00022777"/>
    </source>
</evidence>
<dbReference type="Pfam" id="PF11845">
    <property type="entry name" value="Tll0287-like"/>
    <property type="match status" value="1"/>
</dbReference>
<keyword evidence="10" id="KW-0472">Membrane</keyword>
<dbReference type="AlphaFoldDB" id="E6W0Q8"/>
<evidence type="ECO:0000256" key="5">
    <source>
        <dbReference type="ARBA" id="ARBA00022553"/>
    </source>
</evidence>
<comment type="catalytic activity">
    <reaction evidence="1">
        <text>ATP + protein L-histidine = ADP + protein N-phospho-L-histidine.</text>
        <dbReference type="EC" id="2.7.13.3"/>
    </reaction>
</comment>
<keyword evidence="12" id="KW-0547">Nucleotide-binding</keyword>
<dbReference type="InterPro" id="IPR004358">
    <property type="entry name" value="Sig_transdc_His_kin-like_C"/>
</dbReference>
<dbReference type="CDD" id="cd00082">
    <property type="entry name" value="HisKA"/>
    <property type="match status" value="1"/>
</dbReference>
<dbReference type="PROSITE" id="PS50109">
    <property type="entry name" value="HIS_KIN"/>
    <property type="match status" value="1"/>
</dbReference>
<evidence type="ECO:0000313" key="12">
    <source>
        <dbReference type="EMBL" id="ADU66403.1"/>
    </source>
</evidence>
<dbReference type="InterPro" id="IPR003594">
    <property type="entry name" value="HATPase_dom"/>
</dbReference>
<dbReference type="InterPro" id="IPR036890">
    <property type="entry name" value="HATPase_C_sf"/>
</dbReference>
<comment type="subcellular location">
    <subcellularLocation>
        <location evidence="2">Cell membrane</location>
        <topology evidence="2">Multi-pass membrane protein</topology>
    </subcellularLocation>
</comment>
<keyword evidence="9" id="KW-0843">Virulence</keyword>
<evidence type="ECO:0000259" key="11">
    <source>
        <dbReference type="PROSITE" id="PS50109"/>
    </source>
</evidence>
<dbReference type="InterPro" id="IPR021796">
    <property type="entry name" value="Tll0287-like_dom"/>
</dbReference>
<evidence type="ECO:0000256" key="3">
    <source>
        <dbReference type="ARBA" id="ARBA00012438"/>
    </source>
</evidence>
<keyword evidence="8" id="KW-0902">Two-component regulatory system</keyword>
<dbReference type="PRINTS" id="PR00344">
    <property type="entry name" value="BCTRLSENSOR"/>
</dbReference>
<dbReference type="HOGENOM" id="CLU_000445_114_64_0"/>
<dbReference type="InterPro" id="IPR036097">
    <property type="entry name" value="HisK_dim/P_sf"/>
</dbReference>
<evidence type="ECO:0000256" key="2">
    <source>
        <dbReference type="ARBA" id="ARBA00004651"/>
    </source>
</evidence>
<name>E6W0Q8_DESIS</name>
<keyword evidence="10" id="KW-0812">Transmembrane</keyword>
<dbReference type="PANTHER" id="PTHR44936">
    <property type="entry name" value="SENSOR PROTEIN CREC"/>
    <property type="match status" value="1"/>
</dbReference>
<dbReference type="STRING" id="653733.Selin_1673"/>
<dbReference type="SMART" id="SM00387">
    <property type="entry name" value="HATPase_c"/>
    <property type="match status" value="1"/>
</dbReference>